<dbReference type="InterPro" id="IPR004476">
    <property type="entry name" value="RNase_II/RNase_R"/>
</dbReference>
<evidence type="ECO:0000256" key="7">
    <source>
        <dbReference type="ARBA" id="ARBA00022691"/>
    </source>
</evidence>
<comment type="caution">
    <text evidence="17">The sequence shown here is derived from an EMBL/GenBank/DDBJ whole genome shotgun (WGS) entry which is preliminary data.</text>
</comment>
<dbReference type="NCBIfam" id="TIGR02063">
    <property type="entry name" value="RNase_R"/>
    <property type="match status" value="1"/>
</dbReference>
<evidence type="ECO:0000256" key="5">
    <source>
        <dbReference type="ARBA" id="ARBA00022603"/>
    </source>
</evidence>
<feature type="binding site" evidence="12">
    <location>
        <position position="984"/>
    </location>
    <ligand>
        <name>S-adenosyl-L-methionine</name>
        <dbReference type="ChEBI" id="CHEBI:59789"/>
    </ligand>
</feature>
<dbReference type="GO" id="GO:0070039">
    <property type="term" value="F:rRNA (guanosine-2'-O-)-methyltransferase activity"/>
    <property type="evidence" value="ECO:0007669"/>
    <property type="project" value="UniProtKB-UniRule"/>
</dbReference>
<dbReference type="Gene3D" id="3.30.1330.30">
    <property type="match status" value="1"/>
</dbReference>
<dbReference type="GO" id="GO:0003723">
    <property type="term" value="F:RNA binding"/>
    <property type="evidence" value="ECO:0007669"/>
    <property type="project" value="UniProtKB-UniRule"/>
</dbReference>
<keyword evidence="4 12" id="KW-0698">rRNA processing</keyword>
<feature type="binding site" evidence="12">
    <location>
        <position position="993"/>
    </location>
    <ligand>
        <name>S-adenosyl-L-methionine</name>
        <dbReference type="ChEBI" id="CHEBI:59789"/>
    </ligand>
</feature>
<evidence type="ECO:0000256" key="15">
    <source>
        <dbReference type="SAM" id="MobiDB-lite"/>
    </source>
</evidence>
<dbReference type="SMART" id="SM00316">
    <property type="entry name" value="S1"/>
    <property type="match status" value="1"/>
</dbReference>
<evidence type="ECO:0000256" key="12">
    <source>
        <dbReference type="HAMAP-Rule" id="MF_01887"/>
    </source>
</evidence>
<keyword evidence="6 12" id="KW-0808">Transferase</keyword>
<dbReference type="EC" id="2.1.1.185" evidence="12"/>
<comment type="function">
    <text evidence="12">Specifically methylates the ribose of guanosine 2251 in 23S rRNA.</text>
</comment>
<dbReference type="Gene3D" id="2.40.50.140">
    <property type="entry name" value="Nucleic acid-binding proteins"/>
    <property type="match status" value="2"/>
</dbReference>
<dbReference type="InterPro" id="IPR011805">
    <property type="entry name" value="RNase_R"/>
</dbReference>
<dbReference type="Pfam" id="PF08461">
    <property type="entry name" value="WHD_RNase_R"/>
    <property type="match status" value="1"/>
</dbReference>
<dbReference type="GO" id="GO:0005829">
    <property type="term" value="C:cytosol"/>
    <property type="evidence" value="ECO:0007669"/>
    <property type="project" value="UniProtKB-ARBA"/>
</dbReference>
<organism evidence="17 18">
    <name type="scientific">Alkalilimnicola ehrlichii</name>
    <dbReference type="NCBI Taxonomy" id="351052"/>
    <lineage>
        <taxon>Bacteria</taxon>
        <taxon>Pseudomonadati</taxon>
        <taxon>Pseudomonadota</taxon>
        <taxon>Gammaproteobacteria</taxon>
        <taxon>Chromatiales</taxon>
        <taxon>Ectothiorhodospiraceae</taxon>
        <taxon>Alkalilimnicola</taxon>
    </lineage>
</organism>
<comment type="similarity">
    <text evidence="12">Belongs to the class IV-like SAM-binding methyltransferase superfamily. RNA methyltransferase TrmH family. RlmB subfamily.</text>
</comment>
<feature type="coiled-coil region" evidence="14">
    <location>
        <begin position="53"/>
        <end position="80"/>
    </location>
</feature>
<dbReference type="InterPro" id="IPR011129">
    <property type="entry name" value="CSD"/>
</dbReference>
<evidence type="ECO:0000256" key="8">
    <source>
        <dbReference type="ARBA" id="ARBA00022722"/>
    </source>
</evidence>
<dbReference type="Pfam" id="PF00773">
    <property type="entry name" value="RNB"/>
    <property type="match status" value="1"/>
</dbReference>
<dbReference type="GO" id="GO:0006402">
    <property type="term" value="P:mRNA catabolic process"/>
    <property type="evidence" value="ECO:0007669"/>
    <property type="project" value="TreeGrafter"/>
</dbReference>
<dbReference type="Pfam" id="PF00575">
    <property type="entry name" value="S1"/>
    <property type="match status" value="1"/>
</dbReference>
<evidence type="ECO:0000256" key="14">
    <source>
        <dbReference type="SAM" id="Coils"/>
    </source>
</evidence>
<dbReference type="GO" id="GO:0008859">
    <property type="term" value="F:exoribonuclease II activity"/>
    <property type="evidence" value="ECO:0007669"/>
    <property type="project" value="UniProtKB-UniRule"/>
</dbReference>
<reference evidence="18" key="1">
    <citation type="submission" date="2017-05" db="EMBL/GenBank/DDBJ databases">
        <authorList>
            <person name="Sharma S."/>
            <person name="Sidhu C."/>
            <person name="Pinnaka A.K."/>
        </authorList>
    </citation>
    <scope>NUCLEOTIDE SEQUENCE [LARGE SCALE GENOMIC DNA]</scope>
    <source>
        <strain evidence="18">AK93</strain>
    </source>
</reference>
<comment type="function">
    <text evidence="13">3'-5' exoribonuclease that releases 5'-nucleoside monophosphates and is involved in maturation of structured RNAs.</text>
</comment>
<keyword evidence="7 12" id="KW-0949">S-adenosyl-L-methionine</keyword>
<dbReference type="SMART" id="SM00967">
    <property type="entry name" value="SpoU_sub_bind"/>
    <property type="match status" value="1"/>
</dbReference>
<dbReference type="EMBL" id="NFZW01000005">
    <property type="protein sequence ID" value="RFA38021.1"/>
    <property type="molecule type" value="Genomic_DNA"/>
</dbReference>
<dbReference type="InterPro" id="IPR022966">
    <property type="entry name" value="RNase_II/R_CS"/>
</dbReference>
<dbReference type="CDD" id="cd04471">
    <property type="entry name" value="S1_RNase_R"/>
    <property type="match status" value="1"/>
</dbReference>
<dbReference type="InterPro" id="IPR013668">
    <property type="entry name" value="RNase_R_HTH_12"/>
</dbReference>
<sequence>MTKHKARKNGQDPYLEREKLKYEHPIPSREFILEVIRKSGRPLSRRDLGEMLALEDAEQLEGLRRRLRAMERDGQLIQNRRRAYVIVDNEELIRGRIVGQKDGSGFLEPDAGGERIYLAPKEMRSLLHGDRAVVRVVGLDAQNRPQGDLVEVLKRHNKHIVGRFYLESGIGFVVPENKRIHHDVIVPSEEQVSAAHGQLVVAEIVRQPSLRRQPIGRVVEVIGQHVEAGMEIQVAARVHNIPVEWPGAVLEEAGRFADTVPEASKQGRVDLRDTPLVTIDGPDARDFDDAVFCAPTPKGWRLIVAIADVAEYVKPTSALDREARERGNSVYFPRSVVPMLPEALSNGLCSLNPNVDRLCLCCEITLSADGSVRRSKFFKGVIHSHARLTYDEVAAIVVDGDRKAAKRRADLVPHLRHLYEAYKAMRQARAKRGAIDFETTEAAIVFDDDGRIREIAPAQRNEAHKIIEECMVTANVAAARFLQRHKMPALYRDHERPNQERLEKLHQFLGQVGLQLGGGDAPTPQDYAKLMEKVRGRPDSHLIQTVLLRSMQAAEYRPDNVGHFGLALDEYAHFTSPIRRYPDLMVHRAIRHVLEGGSRQDYAARQDEMVALGEHCSMTERRADEATRDAIMSLKCEFMANKLGEEFEGVISGVTSFGLFVELSGIFVDGLIHITNLANDYFHFDPIGHRLTGERSGTEYKLTDKVTVKVARVDKDERQIDFELVEHHSSGAARRGPGKRRVRTKTTRSPANAPSSPDGDKLRAMSKVQVIYGVHAVRAALKYDPGNIVEVVLERQRRDAKLQNVAAALEKLQVPVQRVSRRELDQLADGGNHQGVLVRYSGTPPQGESALWQLLDELGEKPPLLLILDQVQDPHNLGACLRTAEAVGVDAVIAPRDNAVGLTPTVHKVASGAVGKVPFFQVTNLARCLRTLRERGVWLAGAAGEARDDVFHVDLSGPLALVMGAEESGLRRLTRDHCDMLVRIPMQGTVESLNVSVAAGVLLFEALRQRLASKSAVGN</sequence>
<gene>
    <name evidence="12" type="primary">rlmB</name>
    <name evidence="13" type="synonym">rnr</name>
    <name evidence="17" type="ORF">CAL65_06625</name>
</gene>
<dbReference type="CDD" id="cd18103">
    <property type="entry name" value="SpoU-like_RlmB"/>
    <property type="match status" value="1"/>
</dbReference>
<dbReference type="HAMAP" id="MF_01887">
    <property type="entry name" value="23SrRNA_methyltr_B"/>
    <property type="match status" value="1"/>
</dbReference>
<dbReference type="InterPro" id="IPR013123">
    <property type="entry name" value="SpoU_subst-bd"/>
</dbReference>
<dbReference type="InterPro" id="IPR024915">
    <property type="entry name" value="23S_rRNA_MeTrfase_RlmB"/>
</dbReference>
<dbReference type="InterPro" id="IPR040476">
    <property type="entry name" value="CSD2"/>
</dbReference>
<evidence type="ECO:0000313" key="18">
    <source>
        <dbReference type="Proteomes" id="UP000256763"/>
    </source>
</evidence>
<dbReference type="InterPro" id="IPR001900">
    <property type="entry name" value="RNase_II/R"/>
</dbReference>
<keyword evidence="3 13" id="KW-0963">Cytoplasm</keyword>
<evidence type="ECO:0000256" key="11">
    <source>
        <dbReference type="ARBA" id="ARBA00022884"/>
    </source>
</evidence>
<evidence type="ECO:0000256" key="10">
    <source>
        <dbReference type="ARBA" id="ARBA00022839"/>
    </source>
</evidence>
<dbReference type="SUPFAM" id="SSF55315">
    <property type="entry name" value="L30e-like"/>
    <property type="match status" value="1"/>
</dbReference>
<comment type="catalytic activity">
    <reaction evidence="12">
        <text>guanosine(2251) in 23S rRNA + S-adenosyl-L-methionine = 2'-O-methylguanosine(2251) in 23S rRNA + S-adenosyl-L-homocysteine + H(+)</text>
        <dbReference type="Rhea" id="RHEA:24140"/>
        <dbReference type="Rhea" id="RHEA-COMP:10239"/>
        <dbReference type="Rhea" id="RHEA-COMP:10241"/>
        <dbReference type="ChEBI" id="CHEBI:15378"/>
        <dbReference type="ChEBI" id="CHEBI:57856"/>
        <dbReference type="ChEBI" id="CHEBI:59789"/>
        <dbReference type="ChEBI" id="CHEBI:74269"/>
        <dbReference type="ChEBI" id="CHEBI:74445"/>
        <dbReference type="EC" id="2.1.1.185"/>
    </reaction>
</comment>
<dbReference type="InterPro" id="IPR013223">
    <property type="entry name" value="RNase_B_OB_dom"/>
</dbReference>
<evidence type="ECO:0000256" key="9">
    <source>
        <dbReference type="ARBA" id="ARBA00022801"/>
    </source>
</evidence>
<dbReference type="Proteomes" id="UP000256763">
    <property type="component" value="Unassembled WGS sequence"/>
</dbReference>
<dbReference type="RefSeq" id="WP_116347627.1">
    <property type="nucleotide sequence ID" value="NZ_NFZW01000005.1"/>
</dbReference>
<accession>A0A3E0X0S7</accession>
<dbReference type="InterPro" id="IPR004441">
    <property type="entry name" value="rRNA_MeTrfase_TrmH"/>
</dbReference>
<evidence type="ECO:0000313" key="17">
    <source>
        <dbReference type="EMBL" id="RFA38021.1"/>
    </source>
</evidence>
<evidence type="ECO:0000259" key="16">
    <source>
        <dbReference type="PROSITE" id="PS50126"/>
    </source>
</evidence>
<keyword evidence="18" id="KW-1185">Reference proteome</keyword>
<keyword evidence="14" id="KW-0175">Coiled coil</keyword>
<dbReference type="SUPFAM" id="SSF50249">
    <property type="entry name" value="Nucleic acid-binding proteins"/>
    <property type="match status" value="4"/>
</dbReference>
<comment type="catalytic activity">
    <reaction evidence="1 13">
        <text>Exonucleolytic cleavage in the 3'- to 5'-direction to yield nucleoside 5'-phosphates.</text>
        <dbReference type="EC" id="3.1.13.1"/>
    </reaction>
</comment>
<dbReference type="Pfam" id="PF00588">
    <property type="entry name" value="SpoU_methylase"/>
    <property type="match status" value="1"/>
</dbReference>
<evidence type="ECO:0000256" key="6">
    <source>
        <dbReference type="ARBA" id="ARBA00022679"/>
    </source>
</evidence>
<keyword evidence="11 13" id="KW-0694">RNA-binding</keyword>
<protein>
    <recommendedName>
        <fullName evidence="12 13">Multifunctional fusion protein</fullName>
    </recommendedName>
    <domain>
        <recommendedName>
            <fullName evidence="12">23S rRNA (guanosine-2'-O-)-methyltransferase RlmB</fullName>
            <ecNumber evidence="12">2.1.1.185</ecNumber>
        </recommendedName>
        <alternativeName>
            <fullName evidence="12">23S rRNA (guanosine2251 2'-O)-methyltransferase</fullName>
        </alternativeName>
        <alternativeName>
            <fullName evidence="12">23S rRNA Gm2251 2'-O-methyltransferase</fullName>
        </alternativeName>
    </domain>
    <domain>
        <recommendedName>
            <fullName evidence="13">Ribonuclease R</fullName>
            <shortName evidence="13">RNase R</shortName>
            <ecNumber evidence="13">3.1.13.1</ecNumber>
        </recommendedName>
    </domain>
</protein>
<dbReference type="EC" id="3.1.13.1" evidence="13"/>
<dbReference type="InterPro" id="IPR003029">
    <property type="entry name" value="S1_domain"/>
</dbReference>
<dbReference type="PROSITE" id="PS50126">
    <property type="entry name" value="S1"/>
    <property type="match status" value="1"/>
</dbReference>
<dbReference type="SMART" id="SM00955">
    <property type="entry name" value="RNB"/>
    <property type="match status" value="1"/>
</dbReference>
<dbReference type="FunFam" id="3.40.1280.10:FF:000008">
    <property type="entry name" value="Group 3 RNA methyltransferase TrmH"/>
    <property type="match status" value="1"/>
</dbReference>
<dbReference type="Pfam" id="PF08206">
    <property type="entry name" value="OB_RNB"/>
    <property type="match status" value="1"/>
</dbReference>
<evidence type="ECO:0000256" key="3">
    <source>
        <dbReference type="ARBA" id="ARBA00022490"/>
    </source>
</evidence>
<dbReference type="Pfam" id="PF08032">
    <property type="entry name" value="SpoU_sub_bind"/>
    <property type="match status" value="1"/>
</dbReference>
<keyword evidence="8 13" id="KW-0540">Nuclease</keyword>
<dbReference type="InterPro" id="IPR029064">
    <property type="entry name" value="Ribosomal_eL30-like_sf"/>
</dbReference>
<keyword evidence="10 13" id="KW-0269">Exonuclease</keyword>
<dbReference type="InterPro" id="IPR050180">
    <property type="entry name" value="RNR_Ribonuclease"/>
</dbReference>
<dbReference type="Gene3D" id="3.40.1280.10">
    <property type="match status" value="1"/>
</dbReference>
<dbReference type="HAMAP" id="MF_01895">
    <property type="entry name" value="RNase_R"/>
    <property type="match status" value="1"/>
</dbReference>
<dbReference type="InterPro" id="IPR001537">
    <property type="entry name" value="SpoU_MeTrfase"/>
</dbReference>
<dbReference type="SUPFAM" id="SSF75217">
    <property type="entry name" value="alpha/beta knot"/>
    <property type="match status" value="1"/>
</dbReference>
<feature type="domain" description="S1 motif" evidence="16">
    <location>
        <begin position="644"/>
        <end position="725"/>
    </location>
</feature>
<keyword evidence="5 12" id="KW-0489">Methyltransferase</keyword>
<evidence type="ECO:0000256" key="13">
    <source>
        <dbReference type="HAMAP-Rule" id="MF_01895"/>
    </source>
</evidence>
<dbReference type="AlphaFoldDB" id="A0A3E0X0S7"/>
<feature type="binding site" evidence="12">
    <location>
        <position position="964"/>
    </location>
    <ligand>
        <name>S-adenosyl-L-methionine</name>
        <dbReference type="ChEBI" id="CHEBI:59789"/>
    </ligand>
</feature>
<dbReference type="NCBIfam" id="TIGR00186">
    <property type="entry name" value="rRNA_methyl_3"/>
    <property type="match status" value="1"/>
</dbReference>
<evidence type="ECO:0000256" key="2">
    <source>
        <dbReference type="ARBA" id="ARBA00004496"/>
    </source>
</evidence>
<dbReference type="SMART" id="SM00357">
    <property type="entry name" value="CSP"/>
    <property type="match status" value="2"/>
</dbReference>
<dbReference type="PANTHER" id="PTHR23355:SF9">
    <property type="entry name" value="DIS3-LIKE EXONUCLEASE 2"/>
    <property type="match status" value="1"/>
</dbReference>
<proteinExistence type="inferred from homology"/>
<dbReference type="PANTHER" id="PTHR23355">
    <property type="entry name" value="RIBONUCLEASE"/>
    <property type="match status" value="1"/>
</dbReference>
<name>A0A3E0X0S7_9GAMM</name>
<comment type="subcellular location">
    <subcellularLocation>
        <location evidence="2 13">Cytoplasm</location>
    </subcellularLocation>
</comment>
<feature type="region of interest" description="Disordered" evidence="15">
    <location>
        <begin position="726"/>
        <end position="761"/>
    </location>
</feature>
<dbReference type="Pfam" id="PF17876">
    <property type="entry name" value="CSD2"/>
    <property type="match status" value="1"/>
</dbReference>
<evidence type="ECO:0000256" key="4">
    <source>
        <dbReference type="ARBA" id="ARBA00022552"/>
    </source>
</evidence>
<dbReference type="PROSITE" id="PS01175">
    <property type="entry name" value="RIBONUCLEASE_II"/>
    <property type="match status" value="1"/>
</dbReference>
<keyword evidence="9 13" id="KW-0378">Hydrolase</keyword>
<dbReference type="InterPro" id="IPR029026">
    <property type="entry name" value="tRNA_m1G_MTases_N"/>
</dbReference>
<comment type="similarity">
    <text evidence="13">Belongs to the RNR ribonuclease family. RNase R subfamily.</text>
</comment>
<dbReference type="InterPro" id="IPR012340">
    <property type="entry name" value="NA-bd_OB-fold"/>
</dbReference>
<dbReference type="InterPro" id="IPR029028">
    <property type="entry name" value="Alpha/beta_knot_MTases"/>
</dbReference>
<evidence type="ECO:0000256" key="1">
    <source>
        <dbReference type="ARBA" id="ARBA00001849"/>
    </source>
</evidence>
<dbReference type="NCBIfam" id="TIGR00358">
    <property type="entry name" value="3_prime_RNase"/>
    <property type="match status" value="1"/>
</dbReference>
<feature type="compositionally biased region" description="Basic residues" evidence="15">
    <location>
        <begin position="736"/>
        <end position="746"/>
    </location>
</feature>